<feature type="compositionally biased region" description="Basic and acidic residues" evidence="1">
    <location>
        <begin position="235"/>
        <end position="257"/>
    </location>
</feature>
<comment type="caution">
    <text evidence="2">The sequence shown here is derived from an EMBL/GenBank/DDBJ whole genome shotgun (WGS) entry which is preliminary data.</text>
</comment>
<name>A0ABD1MFW3_9FABA</name>
<evidence type="ECO:0000256" key="1">
    <source>
        <dbReference type="SAM" id="MobiDB-lite"/>
    </source>
</evidence>
<proteinExistence type="predicted"/>
<reference evidence="2 3" key="1">
    <citation type="submission" date="2024-08" db="EMBL/GenBank/DDBJ databases">
        <title>Insights into the chromosomal genome structure of Flemingia macrophylla.</title>
        <authorList>
            <person name="Ding Y."/>
            <person name="Zhao Y."/>
            <person name="Bi W."/>
            <person name="Wu M."/>
            <person name="Zhao G."/>
            <person name="Gong Y."/>
            <person name="Li W."/>
            <person name="Zhang P."/>
        </authorList>
    </citation>
    <scope>NUCLEOTIDE SEQUENCE [LARGE SCALE GENOMIC DNA]</scope>
    <source>
        <strain evidence="2">DYQJB</strain>
        <tissue evidence="2">Leaf</tissue>
    </source>
</reference>
<gene>
    <name evidence="2" type="ORF">Fmac_015903</name>
</gene>
<dbReference type="EMBL" id="JBGMDY010000005">
    <property type="protein sequence ID" value="KAL2334690.1"/>
    <property type="molecule type" value="Genomic_DNA"/>
</dbReference>
<evidence type="ECO:0000313" key="3">
    <source>
        <dbReference type="Proteomes" id="UP001603857"/>
    </source>
</evidence>
<sequence length="283" mass="32292">MTLHATSSLVRTLCSLMRCFQDGFRWRVLMHDGKVVAYAFRQLKFMRGTILPMILRTSSGLEHVEKAVNIKQDQQLSYCSLRTFSPTIEVIVQLQPRCSEKVDKDSGIVSFITRLLVVMMLCVVMMKYDLCCMKASISTLTCSTVFTTNMTSTTKHTHKHLEESMTKLKDAFMSGLRPGETLSFMYKTTKIKYKTHSHMVLTLVLGICCKTSTNREAINQPMTKEKHLNLGRPANKTEKRHKETLHPKIESNEEILARRRQSSGNDLRPLRHEDKATMAASIA</sequence>
<keyword evidence="3" id="KW-1185">Reference proteome</keyword>
<feature type="region of interest" description="Disordered" evidence="1">
    <location>
        <begin position="231"/>
        <end position="283"/>
    </location>
</feature>
<dbReference type="Proteomes" id="UP001603857">
    <property type="component" value="Unassembled WGS sequence"/>
</dbReference>
<dbReference type="AlphaFoldDB" id="A0ABD1MFW3"/>
<accession>A0ABD1MFW3</accession>
<organism evidence="2 3">
    <name type="scientific">Flemingia macrophylla</name>
    <dbReference type="NCBI Taxonomy" id="520843"/>
    <lineage>
        <taxon>Eukaryota</taxon>
        <taxon>Viridiplantae</taxon>
        <taxon>Streptophyta</taxon>
        <taxon>Embryophyta</taxon>
        <taxon>Tracheophyta</taxon>
        <taxon>Spermatophyta</taxon>
        <taxon>Magnoliopsida</taxon>
        <taxon>eudicotyledons</taxon>
        <taxon>Gunneridae</taxon>
        <taxon>Pentapetalae</taxon>
        <taxon>rosids</taxon>
        <taxon>fabids</taxon>
        <taxon>Fabales</taxon>
        <taxon>Fabaceae</taxon>
        <taxon>Papilionoideae</taxon>
        <taxon>50 kb inversion clade</taxon>
        <taxon>NPAAA clade</taxon>
        <taxon>indigoferoid/millettioid clade</taxon>
        <taxon>Phaseoleae</taxon>
        <taxon>Flemingia</taxon>
    </lineage>
</organism>
<protein>
    <submittedName>
        <fullName evidence="2">Uncharacterized protein</fullName>
    </submittedName>
</protein>
<evidence type="ECO:0000313" key="2">
    <source>
        <dbReference type="EMBL" id="KAL2334690.1"/>
    </source>
</evidence>